<dbReference type="AlphaFoldDB" id="A0A2W1BEM6"/>
<feature type="region of interest" description="Disordered" evidence="1">
    <location>
        <begin position="200"/>
        <end position="229"/>
    </location>
</feature>
<reference evidence="3 4" key="1">
    <citation type="journal article" date="2017" name="BMC Biol.">
        <title>Genomic innovations, transcriptional plasticity and gene loss underlying the evolution and divergence of two highly polyphagous and invasive Helicoverpa pest species.</title>
        <authorList>
            <person name="Pearce S.L."/>
            <person name="Clarke D.F."/>
            <person name="East P.D."/>
            <person name="Elfekih S."/>
            <person name="Gordon K.H."/>
            <person name="Jermiin L.S."/>
            <person name="McGaughran A."/>
            <person name="Oakeshott J.G."/>
            <person name="Papanikolaou A."/>
            <person name="Perera O.P."/>
            <person name="Rane R.V."/>
            <person name="Richards S."/>
            <person name="Tay W.T."/>
            <person name="Walsh T.K."/>
            <person name="Anderson A."/>
            <person name="Anderson C.J."/>
            <person name="Asgari S."/>
            <person name="Board P.G."/>
            <person name="Bretschneider A."/>
            <person name="Campbell P.M."/>
            <person name="Chertemps T."/>
            <person name="Christeller J.T."/>
            <person name="Coppin C.W."/>
            <person name="Downes S.J."/>
            <person name="Duan G."/>
            <person name="Farnsworth C.A."/>
            <person name="Good R.T."/>
            <person name="Han L.B."/>
            <person name="Han Y.C."/>
            <person name="Hatje K."/>
            <person name="Horne I."/>
            <person name="Huang Y.P."/>
            <person name="Hughes D.S."/>
            <person name="Jacquin-Joly E."/>
            <person name="James W."/>
            <person name="Jhangiani S."/>
            <person name="Kollmar M."/>
            <person name="Kuwar S.S."/>
            <person name="Li S."/>
            <person name="Liu N.Y."/>
            <person name="Maibeche M.T."/>
            <person name="Miller J.R."/>
            <person name="Montagne N."/>
            <person name="Perry T."/>
            <person name="Qu J."/>
            <person name="Song S.V."/>
            <person name="Sutton G.G."/>
            <person name="Vogel H."/>
            <person name="Walenz B.P."/>
            <person name="Xu W."/>
            <person name="Zhang H.J."/>
            <person name="Zou Z."/>
            <person name="Batterham P."/>
            <person name="Edwards O.R."/>
            <person name="Feyereisen R."/>
            <person name="Gibbs R.A."/>
            <person name="Heckel D.G."/>
            <person name="McGrath A."/>
            <person name="Robin C."/>
            <person name="Scherer S.E."/>
            <person name="Worley K.C."/>
            <person name="Wu Y.D."/>
        </authorList>
    </citation>
    <scope>NUCLEOTIDE SEQUENCE [LARGE SCALE GENOMIC DNA]</scope>
    <source>
        <strain evidence="3">Harm_GR_Male_#8</strain>
        <tissue evidence="3">Whole organism</tissue>
    </source>
</reference>
<feature type="chain" id="PRO_5016110455" evidence="2">
    <location>
        <begin position="19"/>
        <end position="229"/>
    </location>
</feature>
<keyword evidence="4" id="KW-1185">Reference proteome</keyword>
<dbReference type="Proteomes" id="UP000249218">
    <property type="component" value="Unassembled WGS sequence"/>
</dbReference>
<proteinExistence type="predicted"/>
<evidence type="ECO:0000256" key="1">
    <source>
        <dbReference type="SAM" id="MobiDB-lite"/>
    </source>
</evidence>
<feature type="region of interest" description="Disordered" evidence="1">
    <location>
        <begin position="44"/>
        <end position="75"/>
    </location>
</feature>
<evidence type="ECO:0000313" key="3">
    <source>
        <dbReference type="EMBL" id="PZC71697.1"/>
    </source>
</evidence>
<protein>
    <submittedName>
        <fullName evidence="3">Uncharacterized protein</fullName>
    </submittedName>
</protein>
<name>A0A2W1BEM6_HELAM</name>
<feature type="signal peptide" evidence="2">
    <location>
        <begin position="1"/>
        <end position="18"/>
    </location>
</feature>
<keyword evidence="2" id="KW-0732">Signal</keyword>
<organism evidence="3 4">
    <name type="scientific">Helicoverpa armigera</name>
    <name type="common">Cotton bollworm</name>
    <name type="synonym">Heliothis armigera</name>
    <dbReference type="NCBI Taxonomy" id="29058"/>
    <lineage>
        <taxon>Eukaryota</taxon>
        <taxon>Metazoa</taxon>
        <taxon>Ecdysozoa</taxon>
        <taxon>Arthropoda</taxon>
        <taxon>Hexapoda</taxon>
        <taxon>Insecta</taxon>
        <taxon>Pterygota</taxon>
        <taxon>Neoptera</taxon>
        <taxon>Endopterygota</taxon>
        <taxon>Lepidoptera</taxon>
        <taxon>Glossata</taxon>
        <taxon>Ditrysia</taxon>
        <taxon>Noctuoidea</taxon>
        <taxon>Noctuidae</taxon>
        <taxon>Heliothinae</taxon>
        <taxon>Helicoverpa</taxon>
    </lineage>
</organism>
<dbReference type="EMBL" id="KZ150268">
    <property type="protein sequence ID" value="PZC71697.1"/>
    <property type="molecule type" value="Genomic_DNA"/>
</dbReference>
<dbReference type="OrthoDB" id="7487756at2759"/>
<accession>A0A2W1BEM6</accession>
<sequence length="229" mass="25766">MDIFQILVLALYLPQVFTKSKSKSRKYKASSSDEDSIENLLYYKDCQRQGKPETTTTEHVQLRYDPPPPPPPPRQPECPFPKMCCALTCGNECGGNQPSYGSRQMEPMNGYQPMQPMPSMPQPHQPGMGAVQPQIIRRKKKMKFPPGKLPGSLPTRRDMSGFTKEKIKSLIAQDHDIRKILKDLVRVTMQKVDLLDMINSTPESAPKTEDDGNVVSSPAPVVAMDEYDE</sequence>
<feature type="compositionally biased region" description="Pro residues" evidence="1">
    <location>
        <begin position="65"/>
        <end position="75"/>
    </location>
</feature>
<dbReference type="OMA" id="DECTHTQ"/>
<evidence type="ECO:0000256" key="2">
    <source>
        <dbReference type="SAM" id="SignalP"/>
    </source>
</evidence>
<evidence type="ECO:0000313" key="4">
    <source>
        <dbReference type="Proteomes" id="UP000249218"/>
    </source>
</evidence>
<gene>
    <name evidence="3" type="primary">HaOG212735</name>
    <name evidence="3" type="ORF">B5X24_HaOG212735</name>
</gene>